<organism evidence="1 2">
    <name type="scientific">Ranatra chinensis</name>
    <dbReference type="NCBI Taxonomy" id="642074"/>
    <lineage>
        <taxon>Eukaryota</taxon>
        <taxon>Metazoa</taxon>
        <taxon>Ecdysozoa</taxon>
        <taxon>Arthropoda</taxon>
        <taxon>Hexapoda</taxon>
        <taxon>Insecta</taxon>
        <taxon>Pterygota</taxon>
        <taxon>Neoptera</taxon>
        <taxon>Paraneoptera</taxon>
        <taxon>Hemiptera</taxon>
        <taxon>Heteroptera</taxon>
        <taxon>Panheteroptera</taxon>
        <taxon>Nepomorpha</taxon>
        <taxon>Nepidae</taxon>
        <taxon>Ranatrinae</taxon>
        <taxon>Ranatra</taxon>
    </lineage>
</organism>
<dbReference type="AlphaFoldDB" id="A0ABD0YLG4"/>
<protein>
    <submittedName>
        <fullName evidence="1">Uncharacterized protein</fullName>
    </submittedName>
</protein>
<evidence type="ECO:0000313" key="1">
    <source>
        <dbReference type="EMBL" id="KAL1132108.1"/>
    </source>
</evidence>
<proteinExistence type="predicted"/>
<comment type="caution">
    <text evidence="1">The sequence shown here is derived from an EMBL/GenBank/DDBJ whole genome shotgun (WGS) entry which is preliminary data.</text>
</comment>
<name>A0ABD0YLG4_9HEMI</name>
<dbReference type="EMBL" id="JBFDAA010000005">
    <property type="protein sequence ID" value="KAL1132108.1"/>
    <property type="molecule type" value="Genomic_DNA"/>
</dbReference>
<dbReference type="Proteomes" id="UP001558652">
    <property type="component" value="Unassembled WGS sequence"/>
</dbReference>
<keyword evidence="2" id="KW-1185">Reference proteome</keyword>
<evidence type="ECO:0000313" key="2">
    <source>
        <dbReference type="Proteomes" id="UP001558652"/>
    </source>
</evidence>
<reference evidence="1 2" key="1">
    <citation type="submission" date="2024-07" db="EMBL/GenBank/DDBJ databases">
        <title>Chromosome-level genome assembly of the water stick insect Ranatra chinensis (Heteroptera: Nepidae).</title>
        <authorList>
            <person name="Liu X."/>
        </authorList>
    </citation>
    <scope>NUCLEOTIDE SEQUENCE [LARGE SCALE GENOMIC DNA]</scope>
    <source>
        <strain evidence="1">Cailab_2021Rc</strain>
        <tissue evidence="1">Muscle</tissue>
    </source>
</reference>
<gene>
    <name evidence="1" type="ORF">AAG570_010066</name>
</gene>
<sequence length="151" mass="17258">MSEATASSACVNPPRGWLWEDRASERGGSCTRILRDGSTVGRWSQRYTSRHPYYYAAEVPPHHHNTHRFGSNKCCKVFFANLKMGFCSCTTKIVLFLFNFVFVKEFLGGKRFSDDGKVKETVEKWLSEVELGVFDDGIKKDVARAEEVHRI</sequence>
<accession>A0ABD0YLG4</accession>